<dbReference type="Pfam" id="PF02627">
    <property type="entry name" value="CMD"/>
    <property type="match status" value="1"/>
</dbReference>
<dbReference type="PANTHER" id="PTHR33570">
    <property type="entry name" value="4-CARBOXYMUCONOLACTONE DECARBOXYLASE FAMILY PROTEIN"/>
    <property type="match status" value="1"/>
</dbReference>
<evidence type="ECO:0000313" key="3">
    <source>
        <dbReference type="Proteomes" id="UP001239909"/>
    </source>
</evidence>
<keyword evidence="3" id="KW-1185">Reference proteome</keyword>
<comment type="caution">
    <text evidence="2">The sequence shown here is derived from an EMBL/GenBank/DDBJ whole genome shotgun (WGS) entry which is preliminary data.</text>
</comment>
<dbReference type="RefSeq" id="WP_285674508.1">
    <property type="nucleotide sequence ID" value="NZ_BSYI01000055.1"/>
</dbReference>
<name>A0ABQ6LT10_9RHOB</name>
<proteinExistence type="predicted"/>
<dbReference type="InterPro" id="IPR052512">
    <property type="entry name" value="4CMD/NDH-1_regulator"/>
</dbReference>
<dbReference type="InterPro" id="IPR029032">
    <property type="entry name" value="AhpD-like"/>
</dbReference>
<organism evidence="2 3">
    <name type="scientific">Paralimibaculum aggregatum</name>
    <dbReference type="NCBI Taxonomy" id="3036245"/>
    <lineage>
        <taxon>Bacteria</taxon>
        <taxon>Pseudomonadati</taxon>
        <taxon>Pseudomonadota</taxon>
        <taxon>Alphaproteobacteria</taxon>
        <taxon>Rhodobacterales</taxon>
        <taxon>Paracoccaceae</taxon>
        <taxon>Paralimibaculum</taxon>
    </lineage>
</organism>
<sequence length="130" mass="13771">MTDANAILERGRAAAETLNPGMEQALAGRYDALLPGFAESVVDMAYGRVYARDGLDIRTRLLVTVGALSALGGQTRPQLEVNIASARKAGASQREIAEAIMQMGLYGGFPAMINALNAALEVFAKEEEKA</sequence>
<reference evidence="2 3" key="1">
    <citation type="submission" date="2023-04" db="EMBL/GenBank/DDBJ databases">
        <title>Marinoamorphus aggregata gen. nov., sp. Nov., isolate from tissue of brittle star Ophioplocus japonicus.</title>
        <authorList>
            <person name="Kawano K."/>
            <person name="Sawayama S."/>
            <person name="Nakagawa S."/>
        </authorList>
    </citation>
    <scope>NUCLEOTIDE SEQUENCE [LARGE SCALE GENOMIC DNA]</scope>
    <source>
        <strain evidence="2 3">NKW23</strain>
    </source>
</reference>
<dbReference type="Gene3D" id="1.20.1290.10">
    <property type="entry name" value="AhpD-like"/>
    <property type="match status" value="1"/>
</dbReference>
<dbReference type="EMBL" id="BSYI01000055">
    <property type="protein sequence ID" value="GMG85224.1"/>
    <property type="molecule type" value="Genomic_DNA"/>
</dbReference>
<protein>
    <recommendedName>
        <fullName evidence="1">Carboxymuconolactone decarboxylase-like domain-containing protein</fullName>
    </recommendedName>
</protein>
<evidence type="ECO:0000259" key="1">
    <source>
        <dbReference type="Pfam" id="PF02627"/>
    </source>
</evidence>
<dbReference type="SUPFAM" id="SSF69118">
    <property type="entry name" value="AhpD-like"/>
    <property type="match status" value="1"/>
</dbReference>
<feature type="domain" description="Carboxymuconolactone decarboxylase-like" evidence="1">
    <location>
        <begin position="35"/>
        <end position="120"/>
    </location>
</feature>
<dbReference type="PANTHER" id="PTHR33570:SF2">
    <property type="entry name" value="CARBOXYMUCONOLACTONE DECARBOXYLASE-LIKE DOMAIN-CONTAINING PROTEIN"/>
    <property type="match status" value="1"/>
</dbReference>
<accession>A0ABQ6LT10</accession>
<gene>
    <name evidence="2" type="ORF">LNKW23_44410</name>
</gene>
<dbReference type="InterPro" id="IPR003779">
    <property type="entry name" value="CMD-like"/>
</dbReference>
<evidence type="ECO:0000313" key="2">
    <source>
        <dbReference type="EMBL" id="GMG85224.1"/>
    </source>
</evidence>
<dbReference type="Proteomes" id="UP001239909">
    <property type="component" value="Unassembled WGS sequence"/>
</dbReference>